<comment type="function">
    <text evidence="1">Common component of the spliceosome and rRNA processing machinery.</text>
</comment>
<dbReference type="InterPro" id="IPR002415">
    <property type="entry name" value="H/ACA_rnp_Nhp2-like"/>
</dbReference>
<reference evidence="4" key="1">
    <citation type="submission" date="2023-01" db="EMBL/GenBank/DDBJ databases">
        <title>Genome assembly of the deep-sea coral Lophelia pertusa.</title>
        <authorList>
            <person name="Herrera S."/>
            <person name="Cordes E."/>
        </authorList>
    </citation>
    <scope>NUCLEOTIDE SEQUENCE</scope>
    <source>
        <strain evidence="4">USNM1676648</strain>
        <tissue evidence="4">Polyp</tissue>
    </source>
</reference>
<dbReference type="InterPro" id="IPR004038">
    <property type="entry name" value="Ribosomal_eL8/eL30/eS12/Gad45"/>
</dbReference>
<keyword evidence="1" id="KW-0687">Ribonucleoprotein</keyword>
<accession>A0A9W9YL73</accession>
<dbReference type="Gene3D" id="3.30.1330.30">
    <property type="match status" value="1"/>
</dbReference>
<proteinExistence type="inferred from homology"/>
<keyword evidence="5" id="KW-1185">Reference proteome</keyword>
<comment type="caution">
    <text evidence="4">The sequence shown here is derived from an EMBL/GenBank/DDBJ whole genome shotgun (WGS) entry which is preliminary data.</text>
</comment>
<dbReference type="OrthoDB" id="5364946at2759"/>
<dbReference type="EMBL" id="MU827322">
    <property type="protein sequence ID" value="KAJ7356298.1"/>
    <property type="molecule type" value="Genomic_DNA"/>
</dbReference>
<dbReference type="AlphaFoldDB" id="A0A9W9YL73"/>
<dbReference type="GO" id="GO:0031120">
    <property type="term" value="P:snRNA pseudouridine synthesis"/>
    <property type="evidence" value="ECO:0007669"/>
    <property type="project" value="UniProtKB-UniRule"/>
</dbReference>
<dbReference type="GO" id="GO:0000398">
    <property type="term" value="P:mRNA splicing, via spliceosome"/>
    <property type="evidence" value="ECO:0007669"/>
    <property type="project" value="UniProtKB-UniRule"/>
</dbReference>
<organism evidence="4 5">
    <name type="scientific">Desmophyllum pertusum</name>
    <dbReference type="NCBI Taxonomy" id="174260"/>
    <lineage>
        <taxon>Eukaryota</taxon>
        <taxon>Metazoa</taxon>
        <taxon>Cnidaria</taxon>
        <taxon>Anthozoa</taxon>
        <taxon>Hexacorallia</taxon>
        <taxon>Scleractinia</taxon>
        <taxon>Caryophylliina</taxon>
        <taxon>Caryophylliidae</taxon>
        <taxon>Desmophyllum</taxon>
    </lineage>
</organism>
<keyword evidence="1" id="KW-0539">Nucleus</keyword>
<evidence type="ECO:0000256" key="2">
    <source>
        <dbReference type="SAM" id="MobiDB-lite"/>
    </source>
</evidence>
<dbReference type="GO" id="GO:0016740">
    <property type="term" value="F:transferase activity"/>
    <property type="evidence" value="ECO:0007669"/>
    <property type="project" value="UniProtKB-KW"/>
</dbReference>
<dbReference type="Proteomes" id="UP001163046">
    <property type="component" value="Unassembled WGS sequence"/>
</dbReference>
<evidence type="ECO:0000256" key="1">
    <source>
        <dbReference type="RuleBase" id="RU366039"/>
    </source>
</evidence>
<comment type="similarity">
    <text evidence="1">Belongs to the eukaryotic ribosomal protein eL8 family.</text>
</comment>
<comment type="subcellular location">
    <subcellularLocation>
        <location evidence="1">Nucleus</location>
        <location evidence="1">Nucleolus</location>
    </subcellularLocation>
</comment>
<keyword evidence="1" id="KW-0694">RNA-binding</keyword>
<dbReference type="GO" id="GO:0031429">
    <property type="term" value="C:box H/ACA snoRNP complex"/>
    <property type="evidence" value="ECO:0007669"/>
    <property type="project" value="UniProtKB-UniRule"/>
</dbReference>
<comment type="function">
    <text evidence="1">Required for ribosome biogenesis. Part of a complex which catalyzes pseudouridylation of rRNA. This involves the isomerization of uridine such that the ribose is subsequently attached to C5, instead of the normal N1. Pseudouridine ('psi') residues may serve to stabilize the conformation of rRNAs.</text>
</comment>
<dbReference type="GO" id="GO:0003723">
    <property type="term" value="F:RNA binding"/>
    <property type="evidence" value="ECO:0007669"/>
    <property type="project" value="UniProtKB-UniRule"/>
</dbReference>
<evidence type="ECO:0000313" key="4">
    <source>
        <dbReference type="EMBL" id="KAJ7356298.1"/>
    </source>
</evidence>
<gene>
    <name evidence="4" type="primary">NHP2</name>
    <name evidence="4" type="ORF">OS493_025407</name>
</gene>
<dbReference type="PRINTS" id="PR00883">
    <property type="entry name" value="NUCLEARHMG"/>
</dbReference>
<dbReference type="SUPFAM" id="SSF55315">
    <property type="entry name" value="L30e-like"/>
    <property type="match status" value="1"/>
</dbReference>
<dbReference type="Pfam" id="PF01248">
    <property type="entry name" value="Ribosomal_L7Ae"/>
    <property type="match status" value="1"/>
</dbReference>
<protein>
    <recommendedName>
        <fullName evidence="1">H/ACA ribonucleoprotein complex subunit 2</fullName>
    </recommendedName>
    <alternativeName>
        <fullName evidence="1">Nucleolar protein family A member 2</fullName>
    </alternativeName>
</protein>
<name>A0A9W9YL73_9CNID</name>
<evidence type="ECO:0000259" key="3">
    <source>
        <dbReference type="Pfam" id="PF01248"/>
    </source>
</evidence>
<feature type="domain" description="Ribosomal protein eL8/eL30/eS12/Gadd45" evidence="3">
    <location>
        <begin position="90"/>
        <end position="136"/>
    </location>
</feature>
<keyword evidence="4" id="KW-0808">Transferase</keyword>
<feature type="compositionally biased region" description="Basic and acidic residues" evidence="2">
    <location>
        <begin position="39"/>
        <end position="48"/>
    </location>
</feature>
<feature type="region of interest" description="Disordered" evidence="2">
    <location>
        <begin position="39"/>
        <end position="66"/>
    </location>
</feature>
<sequence>MKRRLHKSIRSAGYFENVLSCISPQSLYVPTCIANNMARSKDKKRDSENGEGDENKDESKSEEPTADYDELVTRVCAIAKPLAGRKLTKRLYKTVKKASKAKSLRRGVKEVAKALRKGEKGFVVMAGDISPSMSYLTFLWCVKTTKYHMPMCLPELILVLRVKPNDPQV</sequence>
<evidence type="ECO:0000313" key="5">
    <source>
        <dbReference type="Proteomes" id="UP001163046"/>
    </source>
</evidence>
<dbReference type="InterPro" id="IPR029064">
    <property type="entry name" value="Ribosomal_eL30-like_sf"/>
</dbReference>